<evidence type="ECO:0000256" key="2">
    <source>
        <dbReference type="SAM" id="Phobius"/>
    </source>
</evidence>
<dbReference type="Pfam" id="PF01321">
    <property type="entry name" value="Creatinase_N"/>
    <property type="match status" value="1"/>
</dbReference>
<keyword evidence="2" id="KW-0812">Transmembrane</keyword>
<dbReference type="SUPFAM" id="SSF53092">
    <property type="entry name" value="Creatinase/prolidase N-terminal domain"/>
    <property type="match status" value="1"/>
</dbReference>
<evidence type="ECO:0000313" key="4">
    <source>
        <dbReference type="EMBL" id="CAI3993569.1"/>
    </source>
</evidence>
<keyword evidence="2" id="KW-0472">Membrane</keyword>
<feature type="region of interest" description="Disordered" evidence="1">
    <location>
        <begin position="468"/>
        <end position="490"/>
    </location>
</feature>
<comment type="caution">
    <text evidence="4">The sequence shown here is derived from an EMBL/GenBank/DDBJ whole genome shotgun (WGS) entry which is preliminary data.</text>
</comment>
<dbReference type="EMBL" id="CAMXCT030001847">
    <property type="protein sequence ID" value="CAL4780881.1"/>
    <property type="molecule type" value="Genomic_DNA"/>
</dbReference>
<reference evidence="5 6" key="2">
    <citation type="submission" date="2024-05" db="EMBL/GenBank/DDBJ databases">
        <authorList>
            <person name="Chen Y."/>
            <person name="Shah S."/>
            <person name="Dougan E. K."/>
            <person name="Thang M."/>
            <person name="Chan C."/>
        </authorList>
    </citation>
    <scope>NUCLEOTIDE SEQUENCE [LARGE SCALE GENOMIC DNA]</scope>
</reference>
<dbReference type="Gene3D" id="3.40.350.10">
    <property type="entry name" value="Creatinase/prolidase N-terminal domain"/>
    <property type="match status" value="1"/>
</dbReference>
<sequence>MANDSLVDYLPLRVAAALVVGSVVTIISGVAGGWCFKLGAGFPLLRQKPEGTALQSAAAAATAAPVSTPLANKAEWPPQHRLNGPVIRQPWVRGDKEDPCVPKSHEVQPRGDYVYHPSDMEKEWMDGARFGKICPTAAKQRDLATTWTGYTSSIFKSNQKPSRQPTEKEASVLSYFEYPQPDGTHVKRYIEPLHGTARHPGAVCGGHDMMDLKYLLPENACTESGNRVNGVFLDLGSGTSVEGFGKGIYYDKGSGGGGTIPLFYRMYADRCIDFKAIYAWEVQGIDHKKFWTPLPDEVRAQLRLYNAPVSEKDCPDSPQGNFAERGSFLRLLKSAVTVDDYVVVKVDIEGGPELNIVESIAHIPELSELVDELYFEYHFRFWEMAKYWGGGNWGGRFTEKLGSFLRLLKSTITVDDYVVVKVDIEGGPELKIVESIAHIPELSELVDEMYFEYHFNFSDVPNHPWDSKPKQYGGDLPESTSNPGWNSARDRDDLVTGDLLADASCSGMVDVPQRYSNRELIEEGDRLRDDVDFMTRLRQGRLKRLREELRRHNVTAAVIFDPINVRYAVDFRSMIPFYLRNPTQYLVVPTNESAKCLLFAGSFGSDALLEAFNGSLEFHPAIGATMASAGPRENEKIDDWVNQMDEILRPLAETSPFGKRIAVERFQERAMRGLRDRGSGFLGLGLSSLRMTVKLDLPFQSFGDVLLQSVYLDQYLCML</sequence>
<evidence type="ECO:0000259" key="3">
    <source>
        <dbReference type="Pfam" id="PF01321"/>
    </source>
</evidence>
<dbReference type="EMBL" id="CAMXCT020001847">
    <property type="protein sequence ID" value="CAL1146944.1"/>
    <property type="molecule type" value="Genomic_DNA"/>
</dbReference>
<dbReference type="OrthoDB" id="411029at2759"/>
<accession>A0A9P1CK20</accession>
<dbReference type="InterPro" id="IPR000587">
    <property type="entry name" value="Creatinase_N"/>
</dbReference>
<keyword evidence="2" id="KW-1133">Transmembrane helix</keyword>
<evidence type="ECO:0000313" key="6">
    <source>
        <dbReference type="Proteomes" id="UP001152797"/>
    </source>
</evidence>
<reference evidence="4" key="1">
    <citation type="submission" date="2022-10" db="EMBL/GenBank/DDBJ databases">
        <authorList>
            <person name="Chen Y."/>
            <person name="Dougan E. K."/>
            <person name="Chan C."/>
            <person name="Rhodes N."/>
            <person name="Thang M."/>
        </authorList>
    </citation>
    <scope>NUCLEOTIDE SEQUENCE</scope>
</reference>
<feature type="domain" description="Creatinase N-terminal" evidence="3">
    <location>
        <begin position="541"/>
        <end position="590"/>
    </location>
</feature>
<name>A0A9P1CK20_9DINO</name>
<dbReference type="AlphaFoldDB" id="A0A9P1CK20"/>
<dbReference type="InterPro" id="IPR029149">
    <property type="entry name" value="Creatin/AminoP/Spt16_N"/>
</dbReference>
<organism evidence="4">
    <name type="scientific">Cladocopium goreaui</name>
    <dbReference type="NCBI Taxonomy" id="2562237"/>
    <lineage>
        <taxon>Eukaryota</taxon>
        <taxon>Sar</taxon>
        <taxon>Alveolata</taxon>
        <taxon>Dinophyceae</taxon>
        <taxon>Suessiales</taxon>
        <taxon>Symbiodiniaceae</taxon>
        <taxon>Cladocopium</taxon>
    </lineage>
</organism>
<proteinExistence type="predicted"/>
<gene>
    <name evidence="4" type="ORF">C1SCF055_LOCUS20303</name>
</gene>
<protein>
    <recommendedName>
        <fullName evidence="3">Creatinase N-terminal domain-containing protein</fullName>
    </recommendedName>
</protein>
<keyword evidence="6" id="KW-1185">Reference proteome</keyword>
<evidence type="ECO:0000313" key="5">
    <source>
        <dbReference type="EMBL" id="CAL4780881.1"/>
    </source>
</evidence>
<evidence type="ECO:0000256" key="1">
    <source>
        <dbReference type="SAM" id="MobiDB-lite"/>
    </source>
</evidence>
<dbReference type="Proteomes" id="UP001152797">
    <property type="component" value="Unassembled WGS sequence"/>
</dbReference>
<dbReference type="EMBL" id="CAMXCT010001847">
    <property type="protein sequence ID" value="CAI3993569.1"/>
    <property type="molecule type" value="Genomic_DNA"/>
</dbReference>
<feature type="transmembrane region" description="Helical" evidence="2">
    <location>
        <begin position="12"/>
        <end position="36"/>
    </location>
</feature>